<evidence type="ECO:0000313" key="1">
    <source>
        <dbReference type="EMBL" id="GAI44425.1"/>
    </source>
</evidence>
<reference evidence="1" key="1">
    <citation type="journal article" date="2014" name="Front. Microbiol.">
        <title>High frequency of phylogenetically diverse reductive dehalogenase-homologous genes in deep subseafloor sedimentary metagenomes.</title>
        <authorList>
            <person name="Kawai M."/>
            <person name="Futagami T."/>
            <person name="Toyoda A."/>
            <person name="Takaki Y."/>
            <person name="Nishi S."/>
            <person name="Hori S."/>
            <person name="Arai W."/>
            <person name="Tsubouchi T."/>
            <person name="Morono Y."/>
            <person name="Uchiyama I."/>
            <person name="Ito T."/>
            <person name="Fujiyama A."/>
            <person name="Inagaki F."/>
            <person name="Takami H."/>
        </authorList>
    </citation>
    <scope>NUCLEOTIDE SEQUENCE</scope>
    <source>
        <strain evidence="1">Expedition CK06-06</strain>
    </source>
</reference>
<proteinExistence type="predicted"/>
<dbReference type="AlphaFoldDB" id="X1PZY9"/>
<dbReference type="EMBL" id="BARV01026755">
    <property type="protein sequence ID" value="GAI44425.1"/>
    <property type="molecule type" value="Genomic_DNA"/>
</dbReference>
<protein>
    <submittedName>
        <fullName evidence="1">Uncharacterized protein</fullName>
    </submittedName>
</protein>
<organism evidence="1">
    <name type="scientific">marine sediment metagenome</name>
    <dbReference type="NCBI Taxonomy" id="412755"/>
    <lineage>
        <taxon>unclassified sequences</taxon>
        <taxon>metagenomes</taxon>
        <taxon>ecological metagenomes</taxon>
    </lineage>
</organism>
<feature type="non-terminal residue" evidence="1">
    <location>
        <position position="1"/>
    </location>
</feature>
<gene>
    <name evidence="1" type="ORF">S06H3_43174</name>
</gene>
<comment type="caution">
    <text evidence="1">The sequence shown here is derived from an EMBL/GenBank/DDBJ whole genome shotgun (WGS) entry which is preliminary data.</text>
</comment>
<sequence>YKEFSQTEMTNFKCWLITLPVCDYATAPVPKWKNCLPCPLYKDGHCMSKGGRLQRAIEELQEGKD</sequence>
<accession>X1PZY9</accession>
<name>X1PZY9_9ZZZZ</name>